<dbReference type="InterPro" id="IPR010131">
    <property type="entry name" value="MdtP/NodT-like"/>
</dbReference>
<evidence type="ECO:0000256" key="1">
    <source>
        <dbReference type="ARBA" id="ARBA00007613"/>
    </source>
</evidence>
<keyword evidence="4" id="KW-1185">Reference proteome</keyword>
<organism evidence="3 4">
    <name type="scientific">Gemmobacter fulvus</name>
    <dbReference type="NCBI Taxonomy" id="2840474"/>
    <lineage>
        <taxon>Bacteria</taxon>
        <taxon>Pseudomonadati</taxon>
        <taxon>Pseudomonadota</taxon>
        <taxon>Alphaproteobacteria</taxon>
        <taxon>Rhodobacterales</taxon>
        <taxon>Paracoccaceae</taxon>
        <taxon>Gemmobacter</taxon>
    </lineage>
</organism>
<dbReference type="Gene3D" id="1.20.1600.10">
    <property type="entry name" value="Outer membrane efflux proteins (OEP)"/>
    <property type="match status" value="1"/>
</dbReference>
<evidence type="ECO:0000313" key="4">
    <source>
        <dbReference type="Proteomes" id="UP000679352"/>
    </source>
</evidence>
<dbReference type="PANTHER" id="PTHR30203">
    <property type="entry name" value="OUTER MEMBRANE CATION EFFLUX PROTEIN"/>
    <property type="match status" value="1"/>
</dbReference>
<dbReference type="PANTHER" id="PTHR30203:SF32">
    <property type="entry name" value="CATION EFFLUX SYSTEM PROTEIN CUSC"/>
    <property type="match status" value="1"/>
</dbReference>
<reference evidence="3" key="1">
    <citation type="submission" date="2021-06" db="EMBL/GenBank/DDBJ databases">
        <title>Direct submission.</title>
        <authorList>
            <person name="Lee C.-S."/>
            <person name="Jin L."/>
        </authorList>
    </citation>
    <scope>NUCLEOTIDE SEQUENCE</scope>
    <source>
        <strain evidence="3">Con5</strain>
    </source>
</reference>
<dbReference type="InterPro" id="IPR003423">
    <property type="entry name" value="OMP_efflux"/>
</dbReference>
<dbReference type="GO" id="GO:0015562">
    <property type="term" value="F:efflux transmembrane transporter activity"/>
    <property type="evidence" value="ECO:0007669"/>
    <property type="project" value="InterPro"/>
</dbReference>
<keyword evidence="2" id="KW-0472">Membrane</keyword>
<evidence type="ECO:0000256" key="2">
    <source>
        <dbReference type="RuleBase" id="RU362097"/>
    </source>
</evidence>
<protein>
    <submittedName>
        <fullName evidence="3">Efflux transporter outer membrane subunit</fullName>
    </submittedName>
</protein>
<dbReference type="NCBIfam" id="TIGR01845">
    <property type="entry name" value="outer_NodT"/>
    <property type="match status" value="1"/>
</dbReference>
<dbReference type="KEGG" id="gfu:KM031_08770"/>
<dbReference type="SUPFAM" id="SSF56954">
    <property type="entry name" value="Outer membrane efflux proteins (OEP)"/>
    <property type="match status" value="1"/>
</dbReference>
<keyword evidence="2" id="KW-0564">Palmitate</keyword>
<proteinExistence type="inferred from homology"/>
<evidence type="ECO:0000313" key="3">
    <source>
        <dbReference type="EMBL" id="QWK88987.1"/>
    </source>
</evidence>
<dbReference type="GO" id="GO:0005886">
    <property type="term" value="C:plasma membrane"/>
    <property type="evidence" value="ECO:0007669"/>
    <property type="project" value="UniProtKB-SubCell"/>
</dbReference>
<dbReference type="AlphaFoldDB" id="A0A975RZW8"/>
<gene>
    <name evidence="3" type="ORF">KM031_08770</name>
</gene>
<name>A0A975RZW8_9RHOB</name>
<dbReference type="EMBL" id="CP076361">
    <property type="protein sequence ID" value="QWK88987.1"/>
    <property type="molecule type" value="Genomic_DNA"/>
</dbReference>
<keyword evidence="2" id="KW-0449">Lipoprotein</keyword>
<keyword evidence="2" id="KW-0812">Transmembrane</keyword>
<dbReference type="Proteomes" id="UP000679352">
    <property type="component" value="Chromosome"/>
</dbReference>
<dbReference type="Pfam" id="PF02321">
    <property type="entry name" value="OEP"/>
    <property type="match status" value="2"/>
</dbReference>
<keyword evidence="2" id="KW-1134">Transmembrane beta strand</keyword>
<sequence length="475" mass="49825">MPPAAAPPLPDRCLSMTSLRFTVPGFALLMLSACVLPGDGPAASSKAPSVSVPAAFTGTKPAADTAQSPQWWAAFRDSRLDALMQQGLAQNLDVQQAVARISEARANAGLAGAADLPQLSATGSAGRSDLQGKGADSTSSVGLNTSWMIDLFGANRAAKRSAAAQLDAAYLSADVARLAILAEIATTYADLRFYQHSIALTQDSLSGRRKSLSLTREKFDLGSVARLDVLQAEQLVAVAEAELPALEVGYDQAIYRLATLTGQSASRLRADLQKGMAQPRPRYRAAIGVPADVLRNRPDIRKAERDLASAAASVGVARAALYPSLSLGGTVTASEARASGALTTWSFGPQISLPIFDGGRNRATLRGAEARAVQAELAWKSAVTKAVEEVEAALSAYRRDARNIGAQDKLVSTSRQTLDLARAEFDLGQGDFLAVLDAERTEFDARRALAQAIRAEAAHYVALSLATAGGVPVAR</sequence>
<comment type="similarity">
    <text evidence="1 2">Belongs to the outer membrane factor (OMF) (TC 1.B.17) family.</text>
</comment>
<comment type="subcellular location">
    <subcellularLocation>
        <location evidence="2">Cell membrane</location>
        <topology evidence="2">Lipid-anchor</topology>
    </subcellularLocation>
</comment>
<dbReference type="Gene3D" id="2.20.200.10">
    <property type="entry name" value="Outer membrane efflux proteins (OEP)"/>
    <property type="match status" value="1"/>
</dbReference>
<accession>A0A975RZW8</accession>